<gene>
    <name evidence="1" type="ORF">GGQ83_002628</name>
</gene>
<evidence type="ECO:0008006" key="3">
    <source>
        <dbReference type="Google" id="ProtNLM"/>
    </source>
</evidence>
<dbReference type="AlphaFoldDB" id="A0A840AFD8"/>
<evidence type="ECO:0000313" key="2">
    <source>
        <dbReference type="Proteomes" id="UP000553193"/>
    </source>
</evidence>
<evidence type="ECO:0000313" key="1">
    <source>
        <dbReference type="EMBL" id="MBB3899180.1"/>
    </source>
</evidence>
<name>A0A840AFD8_9PROT</name>
<keyword evidence="2" id="KW-1185">Reference proteome</keyword>
<protein>
    <recommendedName>
        <fullName evidence="3">SpoVT-AbrB domain-containing protein</fullName>
    </recommendedName>
</protein>
<dbReference type="RefSeq" id="WP_184384715.1">
    <property type="nucleotide sequence ID" value="NZ_JACIDJ010000004.1"/>
</dbReference>
<accession>A0A840AFD8</accession>
<comment type="caution">
    <text evidence="1">The sequence shown here is derived from an EMBL/GenBank/DDBJ whole genome shotgun (WGS) entry which is preliminary data.</text>
</comment>
<proteinExistence type="predicted"/>
<dbReference type="Proteomes" id="UP000553193">
    <property type="component" value="Unassembled WGS sequence"/>
</dbReference>
<dbReference type="EMBL" id="JACIDJ010000004">
    <property type="protein sequence ID" value="MBB3899180.1"/>
    <property type="molecule type" value="Genomic_DNA"/>
</dbReference>
<sequence length="79" mass="8855">MLAKLTAKNQLTLPKRVVDALGNPTHFEIQVHKGALILWPGRVVSLERQAETAGIPPEVLREARRLLAERRARNEHSEG</sequence>
<organism evidence="1 2">
    <name type="scientific">Roseococcus suduntuyensis</name>
    <dbReference type="NCBI Taxonomy" id="455361"/>
    <lineage>
        <taxon>Bacteria</taxon>
        <taxon>Pseudomonadati</taxon>
        <taxon>Pseudomonadota</taxon>
        <taxon>Alphaproteobacteria</taxon>
        <taxon>Acetobacterales</taxon>
        <taxon>Roseomonadaceae</taxon>
        <taxon>Roseococcus</taxon>
    </lineage>
</organism>
<reference evidence="1 2" key="1">
    <citation type="submission" date="2020-08" db="EMBL/GenBank/DDBJ databases">
        <title>Genomic Encyclopedia of Type Strains, Phase IV (KMG-IV): sequencing the most valuable type-strain genomes for metagenomic binning, comparative biology and taxonomic classification.</title>
        <authorList>
            <person name="Goeker M."/>
        </authorList>
    </citation>
    <scope>NUCLEOTIDE SEQUENCE [LARGE SCALE GENOMIC DNA]</scope>
    <source>
        <strain evidence="1 2">DSM 19979</strain>
    </source>
</reference>